<reference evidence="2 3" key="1">
    <citation type="submission" date="2020-02" db="EMBL/GenBank/DDBJ databases">
        <authorList>
            <person name="Chen W.-M."/>
        </authorList>
    </citation>
    <scope>NUCLEOTIDE SEQUENCE [LARGE SCALE GENOMIC DNA]</scope>
    <source>
        <strain evidence="2 3">KDG-16</strain>
    </source>
</reference>
<accession>A0ABX0I6Z5</accession>
<dbReference type="GO" id="GO:0016787">
    <property type="term" value="F:hydrolase activity"/>
    <property type="evidence" value="ECO:0007669"/>
    <property type="project" value="UniProtKB-KW"/>
</dbReference>
<dbReference type="Gene3D" id="3.40.50.1110">
    <property type="entry name" value="SGNH hydrolase"/>
    <property type="match status" value="1"/>
</dbReference>
<keyword evidence="2" id="KW-0378">Hydrolase</keyword>
<comment type="caution">
    <text evidence="2">The sequence shown here is derived from an EMBL/GenBank/DDBJ whole genome shotgun (WGS) entry which is preliminary data.</text>
</comment>
<sequence length="341" mass="39487">MKKLRSISYFILGTIAAVLFLEIFMHLAEIKSPFFTIDTHLGKTYQKNKPILAFNEGHFMGKTNADGLISNVSLEKKSNTIRIAFFGDSFTEALQIQTAKNFTSVFQQQLQSVSSATIEVINFAVSNAVLEDMYVRNKRLASKYKCDYFIYFIDDFDVVLNSQTPIQPIQTVVKNRKLEIINSRSNNYKLYNYFQPVIDHSNLFSLLSECKTLHAKGKSKEIFLDKFYVAPKMDAKYVEAYYDQNYFSNLSLKSKLLLQELSGSKSIFVFRDSINLKLKSYLNKNKINYIETKNVLDSLRNIEKDPYYWPESKTFGHFYATTHEVIGKYLAKKLQSKVIKK</sequence>
<name>A0ABX0I6Z5_9FLAO</name>
<dbReference type="RefSeq" id="WP_166076272.1">
    <property type="nucleotide sequence ID" value="NZ_JAAJBT010000002.1"/>
</dbReference>
<evidence type="ECO:0000313" key="2">
    <source>
        <dbReference type="EMBL" id="NHM01216.1"/>
    </source>
</evidence>
<feature type="transmembrane region" description="Helical" evidence="1">
    <location>
        <begin position="7"/>
        <end position="28"/>
    </location>
</feature>
<dbReference type="Proteomes" id="UP000800984">
    <property type="component" value="Unassembled WGS sequence"/>
</dbReference>
<gene>
    <name evidence="2" type="ORF">G4D72_03715</name>
</gene>
<dbReference type="EMBL" id="JAAJBT010000002">
    <property type="protein sequence ID" value="NHM01216.1"/>
    <property type="molecule type" value="Genomic_DNA"/>
</dbReference>
<dbReference type="InterPro" id="IPR036514">
    <property type="entry name" value="SGNH_hydro_sf"/>
</dbReference>
<keyword evidence="1" id="KW-0812">Transmembrane</keyword>
<proteinExistence type="predicted"/>
<keyword evidence="1" id="KW-1133">Transmembrane helix</keyword>
<dbReference type="CDD" id="cd00229">
    <property type="entry name" value="SGNH_hydrolase"/>
    <property type="match status" value="1"/>
</dbReference>
<evidence type="ECO:0000313" key="3">
    <source>
        <dbReference type="Proteomes" id="UP000800984"/>
    </source>
</evidence>
<keyword evidence="3" id="KW-1185">Reference proteome</keyword>
<evidence type="ECO:0000256" key="1">
    <source>
        <dbReference type="SAM" id="Phobius"/>
    </source>
</evidence>
<organism evidence="2 3">
    <name type="scientific">Flavobacterium difficile</name>
    <dbReference type="NCBI Taxonomy" id="2709659"/>
    <lineage>
        <taxon>Bacteria</taxon>
        <taxon>Pseudomonadati</taxon>
        <taxon>Bacteroidota</taxon>
        <taxon>Flavobacteriia</taxon>
        <taxon>Flavobacteriales</taxon>
        <taxon>Flavobacteriaceae</taxon>
        <taxon>Flavobacterium</taxon>
    </lineage>
</organism>
<protein>
    <submittedName>
        <fullName evidence="2">SGNH/GDSL hydrolase family protein</fullName>
    </submittedName>
</protein>
<dbReference type="SUPFAM" id="SSF52266">
    <property type="entry name" value="SGNH hydrolase"/>
    <property type="match status" value="1"/>
</dbReference>
<keyword evidence="1" id="KW-0472">Membrane</keyword>